<feature type="domain" description="HTH lysR-type" evidence="6">
    <location>
        <begin position="1"/>
        <end position="58"/>
    </location>
</feature>
<organism evidence="7 8">
    <name type="scientific">Pannonibacter phragmitetus</name>
    <dbReference type="NCBI Taxonomy" id="121719"/>
    <lineage>
        <taxon>Bacteria</taxon>
        <taxon>Pseudomonadati</taxon>
        <taxon>Pseudomonadota</taxon>
        <taxon>Alphaproteobacteria</taxon>
        <taxon>Hyphomicrobiales</taxon>
        <taxon>Stappiaceae</taxon>
        <taxon>Pannonibacter</taxon>
    </lineage>
</organism>
<dbReference type="GO" id="GO:0003700">
    <property type="term" value="F:DNA-binding transcription factor activity"/>
    <property type="evidence" value="ECO:0007669"/>
    <property type="project" value="InterPro"/>
</dbReference>
<dbReference type="InterPro" id="IPR000847">
    <property type="entry name" value="LysR_HTH_N"/>
</dbReference>
<dbReference type="Gene3D" id="3.40.190.10">
    <property type="entry name" value="Periplasmic binding protein-like II"/>
    <property type="match status" value="2"/>
</dbReference>
<dbReference type="InterPro" id="IPR036388">
    <property type="entry name" value="WH-like_DNA-bd_sf"/>
</dbReference>
<dbReference type="PANTHER" id="PTHR30293">
    <property type="entry name" value="TRANSCRIPTIONAL REGULATORY PROTEIN NAC-RELATED"/>
    <property type="match status" value="1"/>
</dbReference>
<dbReference type="RefSeq" id="WP_058898409.1">
    <property type="nucleotide sequence ID" value="NZ_CP013068.1"/>
</dbReference>
<dbReference type="PROSITE" id="PS50931">
    <property type="entry name" value="HTH_LYSR"/>
    <property type="match status" value="1"/>
</dbReference>
<proteinExistence type="inferred from homology"/>
<evidence type="ECO:0000259" key="6">
    <source>
        <dbReference type="PROSITE" id="PS50931"/>
    </source>
</evidence>
<dbReference type="PANTHER" id="PTHR30293:SF0">
    <property type="entry name" value="NITROGEN ASSIMILATION REGULATORY PROTEIN NAC"/>
    <property type="match status" value="1"/>
</dbReference>
<dbReference type="GO" id="GO:0003677">
    <property type="term" value="F:DNA binding"/>
    <property type="evidence" value="ECO:0007669"/>
    <property type="project" value="UniProtKB-KW"/>
</dbReference>
<gene>
    <name evidence="7" type="ORF">APZ00_06420</name>
</gene>
<accession>A0A0U2W2H1</accession>
<evidence type="ECO:0000256" key="4">
    <source>
        <dbReference type="ARBA" id="ARBA00023159"/>
    </source>
</evidence>
<evidence type="ECO:0000256" key="1">
    <source>
        <dbReference type="ARBA" id="ARBA00009437"/>
    </source>
</evidence>
<dbReference type="KEGG" id="pphr:APZ00_06420"/>
<dbReference type="FunFam" id="1.10.10.10:FF:000001">
    <property type="entry name" value="LysR family transcriptional regulator"/>
    <property type="match status" value="1"/>
</dbReference>
<evidence type="ECO:0000256" key="5">
    <source>
        <dbReference type="ARBA" id="ARBA00023163"/>
    </source>
</evidence>
<evidence type="ECO:0000256" key="3">
    <source>
        <dbReference type="ARBA" id="ARBA00023125"/>
    </source>
</evidence>
<keyword evidence="2" id="KW-0805">Transcription regulation</keyword>
<keyword evidence="4" id="KW-0010">Activator</keyword>
<dbReference type="EMBL" id="CP013068">
    <property type="protein sequence ID" value="ALV26762.1"/>
    <property type="molecule type" value="Genomic_DNA"/>
</dbReference>
<dbReference type="Proteomes" id="UP000064921">
    <property type="component" value="Chromosome"/>
</dbReference>
<dbReference type="InterPro" id="IPR005119">
    <property type="entry name" value="LysR_subst-bd"/>
</dbReference>
<sequence length="310" mass="33626">MDTRQLRYFEAIFERRSLTTAAGELRIAVSALSHHLANLEADLGQKLFHRRPRGLEPTAAGERLYTHAKAILRAMQAAERDIKASGGEVAGDVTIGMAYSAVKAIGVPLLKRIMTDYPKLNLSLSESLSGTTLAHLLAADVDMALVYNPPADARLKSIPVLEESMVLIGHEAIIGETGRPIAFHDTLGLPMIILRQGISARALVDDATLLKKLESSARFQLNSVHVIGGALIAGLGCAIGTRLFLQEHIETGALAVRPIIMPELSRTLHLCQMADRPSSYALETVQRLVIELVHKAIDSGLWQARKAEQA</sequence>
<keyword evidence="8" id="KW-1185">Reference proteome</keyword>
<reference evidence="7 8" key="1">
    <citation type="submission" date="2015-10" db="EMBL/GenBank/DDBJ databases">
        <title>The world's first case of liver abscess caused by Pannonibacter phragmitetus.</title>
        <authorList>
            <person name="Ming D."/>
            <person name="Wang M."/>
            <person name="Zhou Y."/>
            <person name="Jiang T."/>
            <person name="Hu S."/>
        </authorList>
    </citation>
    <scope>NUCLEOTIDE SEQUENCE [LARGE SCALE GENOMIC DNA]</scope>
    <source>
        <strain evidence="7 8">31801</strain>
    </source>
</reference>
<dbReference type="Pfam" id="PF03466">
    <property type="entry name" value="LysR_substrate"/>
    <property type="match status" value="1"/>
</dbReference>
<dbReference type="AlphaFoldDB" id="A0A0U2W2H1"/>
<dbReference type="Gene3D" id="1.10.10.10">
    <property type="entry name" value="Winged helix-like DNA-binding domain superfamily/Winged helix DNA-binding domain"/>
    <property type="match status" value="1"/>
</dbReference>
<keyword evidence="5" id="KW-0804">Transcription</keyword>
<dbReference type="Pfam" id="PF00126">
    <property type="entry name" value="HTH_1"/>
    <property type="match status" value="1"/>
</dbReference>
<protein>
    <submittedName>
        <fullName evidence="7">Transcriptional regulator</fullName>
    </submittedName>
</protein>
<evidence type="ECO:0000313" key="8">
    <source>
        <dbReference type="Proteomes" id="UP000064921"/>
    </source>
</evidence>
<evidence type="ECO:0000313" key="7">
    <source>
        <dbReference type="EMBL" id="ALV26762.1"/>
    </source>
</evidence>
<dbReference type="GO" id="GO:2000142">
    <property type="term" value="P:regulation of DNA-templated transcription initiation"/>
    <property type="evidence" value="ECO:0007669"/>
    <property type="project" value="TreeGrafter"/>
</dbReference>
<dbReference type="STRING" id="121719.APZ00_06420"/>
<dbReference type="InterPro" id="IPR036390">
    <property type="entry name" value="WH_DNA-bd_sf"/>
</dbReference>
<comment type="similarity">
    <text evidence="1">Belongs to the LysR transcriptional regulatory family.</text>
</comment>
<name>A0A0U2W2H1_9HYPH</name>
<dbReference type="eggNOG" id="COG0583">
    <property type="taxonomic scope" value="Bacteria"/>
</dbReference>
<dbReference type="SUPFAM" id="SSF46785">
    <property type="entry name" value="Winged helix' DNA-binding domain"/>
    <property type="match status" value="1"/>
</dbReference>
<dbReference type="SUPFAM" id="SSF53850">
    <property type="entry name" value="Periplasmic binding protein-like II"/>
    <property type="match status" value="1"/>
</dbReference>
<keyword evidence="3" id="KW-0238">DNA-binding</keyword>
<evidence type="ECO:0000256" key="2">
    <source>
        <dbReference type="ARBA" id="ARBA00023015"/>
    </source>
</evidence>